<sequence>MVFNSIVLHWLFPVQHSRQKLTAILSALVLNGEKSTDWTDSDRLKVATSDSDNSTGCQSFTEGWLARKKVLVGADDFILASGDCVDAIYRVSYAGEKNT</sequence>
<reference evidence="1 2" key="1">
    <citation type="submission" date="2019-06" db="EMBL/GenBank/DDBJ databases">
        <title>Whole genome sequence for Cellvibrionaceae sp. R142.</title>
        <authorList>
            <person name="Wang G."/>
        </authorList>
    </citation>
    <scope>NUCLEOTIDE SEQUENCE [LARGE SCALE GENOMIC DNA]</scope>
    <source>
        <strain evidence="1 2">R142</strain>
    </source>
</reference>
<organism evidence="1 2">
    <name type="scientific">Exilibacterium tricleocarpae</name>
    <dbReference type="NCBI Taxonomy" id="2591008"/>
    <lineage>
        <taxon>Bacteria</taxon>
        <taxon>Pseudomonadati</taxon>
        <taxon>Pseudomonadota</taxon>
        <taxon>Gammaproteobacteria</taxon>
        <taxon>Cellvibrionales</taxon>
        <taxon>Cellvibrionaceae</taxon>
        <taxon>Exilibacterium</taxon>
    </lineage>
</organism>
<evidence type="ECO:0000313" key="2">
    <source>
        <dbReference type="Proteomes" id="UP000319732"/>
    </source>
</evidence>
<proteinExistence type="predicted"/>
<gene>
    <name evidence="1" type="ORF">FKG94_06255</name>
</gene>
<accession>A0A545U481</accession>
<name>A0A545U481_9GAMM</name>
<evidence type="ECO:0000313" key="1">
    <source>
        <dbReference type="EMBL" id="TQV84256.1"/>
    </source>
</evidence>
<dbReference type="OrthoDB" id="9770043at2"/>
<keyword evidence="2" id="KW-1185">Reference proteome</keyword>
<dbReference type="EMBL" id="VHSG01000006">
    <property type="protein sequence ID" value="TQV84256.1"/>
    <property type="molecule type" value="Genomic_DNA"/>
</dbReference>
<protein>
    <submittedName>
        <fullName evidence="1">Uncharacterized protein</fullName>
    </submittedName>
</protein>
<comment type="caution">
    <text evidence="1">The sequence shown here is derived from an EMBL/GenBank/DDBJ whole genome shotgun (WGS) entry which is preliminary data.</text>
</comment>
<dbReference type="Proteomes" id="UP000319732">
    <property type="component" value="Unassembled WGS sequence"/>
</dbReference>
<dbReference type="AlphaFoldDB" id="A0A545U481"/>